<dbReference type="OMA" id="WGIYEEL"/>
<sequence>MSSSGNQQKRNGLTHFLSGASSGLITSATLQPLDLLKTRRQQGTHGSLVETFHHVVKTPADVVKLWRGTLPSTIRTGLGSAMYFASLNHMRQYFSRHPIAPATESSGKNASALPRLSKTANLTTGAFARAAVGFIMMPITIIKVRYESNYYSYSSMMHATKDILKNDGMKGFFYGFGATAIRDAPYAGIYVLFYEQCKLWLTPINTTGSNEASASKAVVNMTSGVIAGVSATVITNPFDVLRTRMQVRPQDYRNTWQAARKLIVEDGMKVFGDGMGLRVARKALSSAITWTIYEELVRWSEKTSQELIG</sequence>
<feature type="repeat" description="Solcar" evidence="11">
    <location>
        <begin position="10"/>
        <end position="93"/>
    </location>
</feature>
<dbReference type="Pfam" id="PF00153">
    <property type="entry name" value="Mito_carr"/>
    <property type="match status" value="3"/>
</dbReference>
<keyword evidence="7 10" id="KW-0496">Mitochondrion</keyword>
<gene>
    <name evidence="12" type="ORF">G7K_0866-t1</name>
</gene>
<evidence type="ECO:0000256" key="3">
    <source>
        <dbReference type="ARBA" id="ARBA00022692"/>
    </source>
</evidence>
<comment type="caution">
    <text evidence="12">The sequence shown here is derived from an EMBL/GenBank/DDBJ whole genome shotgun (WGS) entry which is preliminary data.</text>
</comment>
<dbReference type="InterPro" id="IPR030847">
    <property type="entry name" value="Hem25/SLC25A38"/>
</dbReference>
<keyword evidence="5 10" id="KW-0999">Mitochondrion inner membrane</keyword>
<accession>A0A0E9NB56</accession>
<keyword evidence="8 10" id="KW-0472">Membrane</keyword>
<dbReference type="OrthoDB" id="1924968at2759"/>
<keyword evidence="13" id="KW-1185">Reference proteome</keyword>
<feature type="repeat" description="Solcar" evidence="11">
    <location>
        <begin position="116"/>
        <end position="200"/>
    </location>
</feature>
<comment type="function">
    <text evidence="10">Mitochondrial glycine transporter that imports glycine into the mitochondrial matrix. Plays an important role in providing glycine for the first enzymatic step in heme biosynthesis, the condensation of glycine with succinyl-CoA to produce 5-aminolevulinate (ALA) in the miochondrial matrix.</text>
</comment>
<proteinExistence type="inferred from homology"/>
<protein>
    <recommendedName>
        <fullName evidence="10">Mitochondrial glycine transporter</fullName>
    </recommendedName>
    <alternativeName>
        <fullName evidence="10">Solute carrier family 25 member 38 homolog</fullName>
    </alternativeName>
</protein>
<keyword evidence="6 10" id="KW-1133">Transmembrane helix</keyword>
<dbReference type="HAMAP" id="MF_03064">
    <property type="entry name" value="SLC25A38"/>
    <property type="match status" value="1"/>
</dbReference>
<evidence type="ECO:0000256" key="9">
    <source>
        <dbReference type="ARBA" id="ARBA00034060"/>
    </source>
</evidence>
<evidence type="ECO:0000256" key="4">
    <source>
        <dbReference type="ARBA" id="ARBA00022737"/>
    </source>
</evidence>
<keyword evidence="3 10" id="KW-0812">Transmembrane</keyword>
<comment type="subcellular location">
    <subcellularLocation>
        <location evidence="1 10">Mitochondrion inner membrane</location>
        <topology evidence="1 10">Multi-pass membrane protein</topology>
    </subcellularLocation>
</comment>
<name>A0A0E9NB56_SAICN</name>
<dbReference type="Gene3D" id="1.50.40.10">
    <property type="entry name" value="Mitochondrial carrier domain"/>
    <property type="match status" value="1"/>
</dbReference>
<dbReference type="PROSITE" id="PS50920">
    <property type="entry name" value="SOLCAR"/>
    <property type="match status" value="3"/>
</dbReference>
<dbReference type="GO" id="GO:0015187">
    <property type="term" value="F:glycine transmembrane transporter activity"/>
    <property type="evidence" value="ECO:0007669"/>
    <property type="project" value="UniProtKB-UniRule"/>
</dbReference>
<comment type="catalytic activity">
    <reaction evidence="9 10">
        <text>glycine(in) = glycine(out)</text>
        <dbReference type="Rhea" id="RHEA:70715"/>
        <dbReference type="ChEBI" id="CHEBI:57305"/>
    </reaction>
</comment>
<evidence type="ECO:0000256" key="10">
    <source>
        <dbReference type="HAMAP-Rule" id="MF_03064"/>
    </source>
</evidence>
<dbReference type="EMBL" id="BACD03000005">
    <property type="protein sequence ID" value="GAO46640.1"/>
    <property type="molecule type" value="Genomic_DNA"/>
</dbReference>
<evidence type="ECO:0000256" key="8">
    <source>
        <dbReference type="ARBA" id="ARBA00023136"/>
    </source>
</evidence>
<dbReference type="PRINTS" id="PR00926">
    <property type="entry name" value="MITOCARRIER"/>
</dbReference>
<evidence type="ECO:0000256" key="1">
    <source>
        <dbReference type="ARBA" id="ARBA00004448"/>
    </source>
</evidence>
<evidence type="ECO:0000313" key="13">
    <source>
        <dbReference type="Proteomes" id="UP000033140"/>
    </source>
</evidence>
<reference evidence="12 13" key="1">
    <citation type="journal article" date="2011" name="J. Gen. Appl. Microbiol.">
        <title>Draft genome sequencing of the enigmatic yeast Saitoella complicata.</title>
        <authorList>
            <person name="Nishida H."/>
            <person name="Hamamoto M."/>
            <person name="Sugiyama J."/>
        </authorList>
    </citation>
    <scope>NUCLEOTIDE SEQUENCE [LARGE SCALE GENOMIC DNA]</scope>
    <source>
        <strain evidence="12 13">NRRL Y-17804</strain>
    </source>
</reference>
<reference evidence="12 13" key="2">
    <citation type="journal article" date="2014" name="J. Gen. Appl. Microbiol.">
        <title>The early diverging ascomycetous budding yeast Saitoella complicata has three histone deacetylases belonging to the Clr6, Hos2, and Rpd3 lineages.</title>
        <authorList>
            <person name="Nishida H."/>
            <person name="Matsumoto T."/>
            <person name="Kondo S."/>
            <person name="Hamamoto M."/>
            <person name="Yoshikawa H."/>
        </authorList>
    </citation>
    <scope>NUCLEOTIDE SEQUENCE [LARGE SCALE GENOMIC DNA]</scope>
    <source>
        <strain evidence="12 13">NRRL Y-17804</strain>
    </source>
</reference>
<dbReference type="AlphaFoldDB" id="A0A0E9NB56"/>
<dbReference type="GO" id="GO:1904983">
    <property type="term" value="P:glycine import into mitochondrion"/>
    <property type="evidence" value="ECO:0007669"/>
    <property type="project" value="UniProtKB-UniRule"/>
</dbReference>
<dbReference type="GO" id="GO:0005743">
    <property type="term" value="C:mitochondrial inner membrane"/>
    <property type="evidence" value="ECO:0007669"/>
    <property type="project" value="UniProtKB-SubCell"/>
</dbReference>
<dbReference type="InterPro" id="IPR002067">
    <property type="entry name" value="MCP"/>
</dbReference>
<evidence type="ECO:0000256" key="6">
    <source>
        <dbReference type="ARBA" id="ARBA00022989"/>
    </source>
</evidence>
<organism evidence="12 13">
    <name type="scientific">Saitoella complicata (strain BCRC 22490 / CBS 7301 / JCM 7358 / NBRC 10748 / NRRL Y-17804)</name>
    <dbReference type="NCBI Taxonomy" id="698492"/>
    <lineage>
        <taxon>Eukaryota</taxon>
        <taxon>Fungi</taxon>
        <taxon>Dikarya</taxon>
        <taxon>Ascomycota</taxon>
        <taxon>Taphrinomycotina</taxon>
        <taxon>Taphrinomycotina incertae sedis</taxon>
        <taxon>Saitoella</taxon>
    </lineage>
</organism>
<evidence type="ECO:0000256" key="11">
    <source>
        <dbReference type="PROSITE-ProRule" id="PRU00282"/>
    </source>
</evidence>
<evidence type="ECO:0000256" key="7">
    <source>
        <dbReference type="ARBA" id="ARBA00023128"/>
    </source>
</evidence>
<comment type="similarity">
    <text evidence="10">Belongs to the mitochondrial carrier (TC 2.A.29) family. SLC25A38 subfamily.</text>
</comment>
<dbReference type="RefSeq" id="XP_019021564.1">
    <property type="nucleotide sequence ID" value="XM_019168552.1"/>
</dbReference>
<dbReference type="InterPro" id="IPR023395">
    <property type="entry name" value="MCP_dom_sf"/>
</dbReference>
<reference evidence="12 13" key="3">
    <citation type="journal article" date="2015" name="Genome Announc.">
        <title>Draft Genome Sequence of the Archiascomycetous Yeast Saitoella complicata.</title>
        <authorList>
            <person name="Yamauchi K."/>
            <person name="Kondo S."/>
            <person name="Hamamoto M."/>
            <person name="Takahashi Y."/>
            <person name="Ogura Y."/>
            <person name="Hayashi T."/>
            <person name="Nishida H."/>
        </authorList>
    </citation>
    <scope>NUCLEOTIDE SEQUENCE [LARGE SCALE GENOMIC DNA]</scope>
    <source>
        <strain evidence="12 13">NRRL Y-17804</strain>
    </source>
</reference>
<keyword evidence="4 10" id="KW-0677">Repeat</keyword>
<evidence type="ECO:0000313" key="12">
    <source>
        <dbReference type="EMBL" id="GAO46640.1"/>
    </source>
</evidence>
<dbReference type="PANTHER" id="PTHR46181">
    <property type="entry name" value="MITOCHONDRIAL GLYCINE TRANSPORTER"/>
    <property type="match status" value="1"/>
</dbReference>
<evidence type="ECO:0000256" key="2">
    <source>
        <dbReference type="ARBA" id="ARBA00022448"/>
    </source>
</evidence>
<keyword evidence="2 10" id="KW-0813">Transport</keyword>
<evidence type="ECO:0000256" key="5">
    <source>
        <dbReference type="ARBA" id="ARBA00022792"/>
    </source>
</evidence>
<dbReference type="STRING" id="698492.A0A0E9NB56"/>
<feature type="repeat" description="Solcar" evidence="11">
    <location>
        <begin position="215"/>
        <end position="299"/>
    </location>
</feature>
<dbReference type="Proteomes" id="UP000033140">
    <property type="component" value="Unassembled WGS sequence"/>
</dbReference>
<dbReference type="PANTHER" id="PTHR46181:SF3">
    <property type="entry name" value="MITOCHONDRIAL GLYCINE TRANSPORTER"/>
    <property type="match status" value="1"/>
</dbReference>
<dbReference type="InterPro" id="IPR018108">
    <property type="entry name" value="MCP_transmembrane"/>
</dbReference>
<dbReference type="SUPFAM" id="SSF103506">
    <property type="entry name" value="Mitochondrial carrier"/>
    <property type="match status" value="1"/>
</dbReference>